<gene>
    <name evidence="2" type="ORF">HA142_07985</name>
</gene>
<name>A0A8I1X6I1_PROMR</name>
<evidence type="ECO:0000313" key="2">
    <source>
        <dbReference type="EMBL" id="MBO8223448.1"/>
    </source>
</evidence>
<accession>A0A8I1X6I1</accession>
<proteinExistence type="predicted"/>
<dbReference type="RefSeq" id="WP_198513562.1">
    <property type="nucleotide sequence ID" value="NZ_JAAORC010000002.1"/>
</dbReference>
<keyword evidence="1" id="KW-1133">Transmembrane helix</keyword>
<protein>
    <submittedName>
        <fullName evidence="2">Uncharacterized protein</fullName>
    </submittedName>
</protein>
<evidence type="ECO:0000256" key="1">
    <source>
        <dbReference type="SAM" id="Phobius"/>
    </source>
</evidence>
<reference evidence="2" key="1">
    <citation type="submission" date="2020-03" db="EMBL/GenBank/DDBJ databases">
        <title>Genome differentiation and subclade ecological adaptation of Prochlorococcus HLII clade in the global ocean.</title>
        <authorList>
            <person name="Yan W."/>
            <person name="Fen X."/>
            <person name="Zhang W."/>
        </authorList>
    </citation>
    <scope>NUCLEOTIDE SEQUENCE</scope>
    <source>
        <strain evidence="2">XMU1401</strain>
    </source>
</reference>
<organism evidence="2 3">
    <name type="scientific">Prochlorococcus marinus str. XMU1401</name>
    <dbReference type="NCBI Taxonomy" id="2052594"/>
    <lineage>
        <taxon>Bacteria</taxon>
        <taxon>Bacillati</taxon>
        <taxon>Cyanobacteriota</taxon>
        <taxon>Cyanophyceae</taxon>
        <taxon>Synechococcales</taxon>
        <taxon>Prochlorococcaceae</taxon>
        <taxon>Prochlorococcus</taxon>
    </lineage>
</organism>
<comment type="caution">
    <text evidence="2">The sequence shown here is derived from an EMBL/GenBank/DDBJ whole genome shotgun (WGS) entry which is preliminary data.</text>
</comment>
<dbReference type="AlphaFoldDB" id="A0A8I1X6I1"/>
<feature type="transmembrane region" description="Helical" evidence="1">
    <location>
        <begin position="21"/>
        <end position="44"/>
    </location>
</feature>
<keyword evidence="1" id="KW-0472">Membrane</keyword>
<dbReference type="Proteomes" id="UP000666562">
    <property type="component" value="Unassembled WGS sequence"/>
</dbReference>
<evidence type="ECO:0000313" key="3">
    <source>
        <dbReference type="Proteomes" id="UP000666562"/>
    </source>
</evidence>
<keyword evidence="1" id="KW-0812">Transmembrane</keyword>
<dbReference type="EMBL" id="JAAORC010000002">
    <property type="protein sequence ID" value="MBO8223448.1"/>
    <property type="molecule type" value="Genomic_DNA"/>
</dbReference>
<sequence length="46" mass="5551">MNTKQGEKEFKKPKLYRFWNFFIYGSSIAIGVFLVYLYSAYVFINK</sequence>